<dbReference type="InterPro" id="IPR050228">
    <property type="entry name" value="Carboxylesterase_BioH"/>
</dbReference>
<dbReference type="NCBIfam" id="TIGR01250">
    <property type="entry name" value="pro_imino_pep_2"/>
    <property type="match status" value="1"/>
</dbReference>
<organism evidence="4 5">
    <name type="scientific">Exophiala xenobiotica</name>
    <dbReference type="NCBI Taxonomy" id="348802"/>
    <lineage>
        <taxon>Eukaryota</taxon>
        <taxon>Fungi</taxon>
        <taxon>Dikarya</taxon>
        <taxon>Ascomycota</taxon>
        <taxon>Pezizomycotina</taxon>
        <taxon>Eurotiomycetes</taxon>
        <taxon>Chaetothyriomycetidae</taxon>
        <taxon>Chaetothyriales</taxon>
        <taxon>Herpotrichiellaceae</taxon>
        <taxon>Exophiala</taxon>
    </lineage>
</organism>
<dbReference type="RefSeq" id="XP_013314962.1">
    <property type="nucleotide sequence ID" value="XM_013459508.1"/>
</dbReference>
<dbReference type="GeneID" id="25328647"/>
<dbReference type="PIRSF" id="PIRSF005539">
    <property type="entry name" value="Pept_S33_TRI_F1"/>
    <property type="match status" value="1"/>
</dbReference>
<comment type="similarity">
    <text evidence="1">Belongs to the peptidase S33 family.</text>
</comment>
<reference evidence="4 5" key="1">
    <citation type="submission" date="2015-01" db="EMBL/GenBank/DDBJ databases">
        <title>The Genome Sequence of Exophiala xenobiotica CBS118157.</title>
        <authorList>
            <consortium name="The Broad Institute Genomics Platform"/>
            <person name="Cuomo C."/>
            <person name="de Hoog S."/>
            <person name="Gorbushina A."/>
            <person name="Stielow B."/>
            <person name="Teixiera M."/>
            <person name="Abouelleil A."/>
            <person name="Chapman S.B."/>
            <person name="Priest M."/>
            <person name="Young S.K."/>
            <person name="Wortman J."/>
            <person name="Nusbaum C."/>
            <person name="Birren B."/>
        </authorList>
    </citation>
    <scope>NUCLEOTIDE SEQUENCE [LARGE SCALE GENOMIC DNA]</scope>
    <source>
        <strain evidence="4 5">CBS 118157</strain>
    </source>
</reference>
<dbReference type="InterPro" id="IPR005945">
    <property type="entry name" value="Pro_imino_pep"/>
</dbReference>
<dbReference type="Proteomes" id="UP000054342">
    <property type="component" value="Unassembled WGS sequence"/>
</dbReference>
<dbReference type="InterPro" id="IPR000073">
    <property type="entry name" value="AB_hydrolase_1"/>
</dbReference>
<proteinExistence type="inferred from homology"/>
<dbReference type="PANTHER" id="PTHR43194:SF2">
    <property type="entry name" value="PEROXISOMAL MEMBRANE PROTEIN LPX1"/>
    <property type="match status" value="1"/>
</dbReference>
<dbReference type="SUPFAM" id="SSF53474">
    <property type="entry name" value="alpha/beta-Hydrolases"/>
    <property type="match status" value="1"/>
</dbReference>
<dbReference type="STRING" id="348802.A0A0D2EG03"/>
<protein>
    <recommendedName>
        <fullName evidence="3">AB hydrolase-1 domain-containing protein</fullName>
    </recommendedName>
</protein>
<keyword evidence="5" id="KW-1185">Reference proteome</keyword>
<dbReference type="EMBL" id="KN847320">
    <property type="protein sequence ID" value="KIW54378.1"/>
    <property type="molecule type" value="Genomic_DNA"/>
</dbReference>
<feature type="domain" description="AB hydrolase-1" evidence="3">
    <location>
        <begin position="40"/>
        <end position="293"/>
    </location>
</feature>
<dbReference type="Pfam" id="PF00561">
    <property type="entry name" value="Abhydrolase_1"/>
    <property type="match status" value="1"/>
</dbReference>
<evidence type="ECO:0000313" key="4">
    <source>
        <dbReference type="EMBL" id="KIW54378.1"/>
    </source>
</evidence>
<accession>A0A0D2EG03</accession>
<evidence type="ECO:0000313" key="5">
    <source>
        <dbReference type="Proteomes" id="UP000054342"/>
    </source>
</evidence>
<evidence type="ECO:0000256" key="1">
    <source>
        <dbReference type="ARBA" id="ARBA00010088"/>
    </source>
</evidence>
<keyword evidence="2" id="KW-0378">Hydrolase</keyword>
<dbReference type="AlphaFoldDB" id="A0A0D2EG03"/>
<dbReference type="OrthoDB" id="190201at2759"/>
<dbReference type="InterPro" id="IPR002410">
    <property type="entry name" value="Peptidase_S33"/>
</dbReference>
<dbReference type="PANTHER" id="PTHR43194">
    <property type="entry name" value="HYDROLASE ALPHA/BETA FOLD FAMILY"/>
    <property type="match status" value="1"/>
</dbReference>
<dbReference type="InterPro" id="IPR029058">
    <property type="entry name" value="AB_hydrolase_fold"/>
</dbReference>
<dbReference type="HOGENOM" id="CLU_020336_15_1_1"/>
<dbReference type="GO" id="GO:0006508">
    <property type="term" value="P:proteolysis"/>
    <property type="evidence" value="ECO:0007669"/>
    <property type="project" value="InterPro"/>
</dbReference>
<evidence type="ECO:0000256" key="2">
    <source>
        <dbReference type="ARBA" id="ARBA00022801"/>
    </source>
</evidence>
<name>A0A0D2EG03_9EURO</name>
<dbReference type="GO" id="GO:0008233">
    <property type="term" value="F:peptidase activity"/>
    <property type="evidence" value="ECO:0007669"/>
    <property type="project" value="InterPro"/>
</dbReference>
<sequence>MTKTKITTGTVAFKHPSLPKPCETWYKVYGDLTSSGSGRPLVTLHGGPGMAHNYLLNLSRLTTNPDTAIPVVLYDQIGSGLSTHIPEKRLDTSFWVPELFMAELDNLLRHLGIESDFDLLGQSWGGMLGAMFAVRGHPGLKRLIISNSPASMPLWVESCNVWRQQLPREIDDTITRHEKNGTYDDPEYLKAVEFFYRRHLCRIWPFPKDIQDTFAWVEKDDTVYRTMNGPSEFTVVGSLKTWSIVDELHKIHVPTLVLNADYDEARDSCVYPYFSGIPKVKWYTFPNASHCTSVEIPDKYCAVVAEFLLNSVGNGKGKGKGTRL</sequence>
<dbReference type="Gene3D" id="3.40.50.1820">
    <property type="entry name" value="alpha/beta hydrolase"/>
    <property type="match status" value="1"/>
</dbReference>
<evidence type="ECO:0000259" key="3">
    <source>
        <dbReference type="Pfam" id="PF00561"/>
    </source>
</evidence>
<dbReference type="PRINTS" id="PR00793">
    <property type="entry name" value="PROAMNOPTASE"/>
</dbReference>
<gene>
    <name evidence="4" type="ORF">PV05_06739</name>
</gene>